<reference evidence="3" key="1">
    <citation type="submission" date="2021-02" db="EMBL/GenBank/DDBJ databases">
        <authorList>
            <person name="Nowell W R."/>
        </authorList>
    </citation>
    <scope>NUCLEOTIDE SEQUENCE</scope>
</reference>
<comment type="caution">
    <text evidence="3">The sequence shown here is derived from an EMBL/GenBank/DDBJ whole genome shotgun (WGS) entry which is preliminary data.</text>
</comment>
<evidence type="ECO:0000313" key="5">
    <source>
        <dbReference type="EMBL" id="CAF4056394.1"/>
    </source>
</evidence>
<name>A0A813V223_9BILA</name>
<evidence type="ECO:0000256" key="1">
    <source>
        <dbReference type="SAM" id="Phobius"/>
    </source>
</evidence>
<feature type="transmembrane region" description="Helical" evidence="1">
    <location>
        <begin position="21"/>
        <end position="44"/>
    </location>
</feature>
<organism evidence="3 6">
    <name type="scientific">Adineta steineri</name>
    <dbReference type="NCBI Taxonomy" id="433720"/>
    <lineage>
        <taxon>Eukaryota</taxon>
        <taxon>Metazoa</taxon>
        <taxon>Spiralia</taxon>
        <taxon>Gnathifera</taxon>
        <taxon>Rotifera</taxon>
        <taxon>Eurotatoria</taxon>
        <taxon>Bdelloidea</taxon>
        <taxon>Adinetida</taxon>
        <taxon>Adinetidae</taxon>
        <taxon>Adineta</taxon>
    </lineage>
</organism>
<dbReference type="Proteomes" id="UP000663891">
    <property type="component" value="Unassembled WGS sequence"/>
</dbReference>
<dbReference type="EMBL" id="CAJNON010000033">
    <property type="protein sequence ID" value="CAF0831573.1"/>
    <property type="molecule type" value="Genomic_DNA"/>
</dbReference>
<dbReference type="AlphaFoldDB" id="A0A813V223"/>
<feature type="transmembrane region" description="Helical" evidence="1">
    <location>
        <begin position="145"/>
        <end position="169"/>
    </location>
</feature>
<dbReference type="OrthoDB" id="10313687at2759"/>
<protein>
    <submittedName>
        <fullName evidence="3">Uncharacterized protein</fullName>
    </submittedName>
</protein>
<dbReference type="EMBL" id="CAJOBB010003741">
    <property type="protein sequence ID" value="CAF4056394.1"/>
    <property type="molecule type" value="Genomic_DNA"/>
</dbReference>
<evidence type="ECO:0000313" key="6">
    <source>
        <dbReference type="Proteomes" id="UP000663891"/>
    </source>
</evidence>
<evidence type="ECO:0000313" key="4">
    <source>
        <dbReference type="EMBL" id="CAF4000351.1"/>
    </source>
</evidence>
<gene>
    <name evidence="2" type="ORF">IZO911_LOCUS4257</name>
    <name evidence="5" type="ORF">KXQ929_LOCUS31865</name>
    <name evidence="4" type="ORF">OKA104_LOCUS29743</name>
    <name evidence="3" type="ORF">VCS650_LOCUS5633</name>
</gene>
<dbReference type="EMBL" id="CAJNOE010000023">
    <property type="protein sequence ID" value="CAF0752913.1"/>
    <property type="molecule type" value="Genomic_DNA"/>
</dbReference>
<evidence type="ECO:0000313" key="2">
    <source>
        <dbReference type="EMBL" id="CAF0752913.1"/>
    </source>
</evidence>
<dbReference type="Proteomes" id="UP000663881">
    <property type="component" value="Unassembled WGS sequence"/>
</dbReference>
<proteinExistence type="predicted"/>
<evidence type="ECO:0000313" key="3">
    <source>
        <dbReference type="EMBL" id="CAF0831573.1"/>
    </source>
</evidence>
<dbReference type="Proteomes" id="UP000663860">
    <property type="component" value="Unassembled WGS sequence"/>
</dbReference>
<dbReference type="EMBL" id="CAJOAY010003074">
    <property type="protein sequence ID" value="CAF4000351.1"/>
    <property type="molecule type" value="Genomic_DNA"/>
</dbReference>
<keyword evidence="1" id="KW-0812">Transmembrane</keyword>
<sequence>MVQFSDNNELAIISSIKRRKTSIAGCLALLFFISSIVLAILYAIELSEENNYTTAQCFVTSITIGSISGSDNSRYYRAVYNVILYKNDGINITTAIWLPVTDNAALIVNNPPQKYQPNRIYACYYEPSHWNPGEVQFNQPSKSTAIGILCGFIICFLLSIIICCLQLYFRVLHNRKTDQQNNGNIPVNVNDMAIVSSLSEQDLFHSTIPVSSTRYPAMIGLEEEQIYVNSFSPPTYDEVMQQMDPALLKNSVDIVFNK</sequence>
<dbReference type="Proteomes" id="UP000663868">
    <property type="component" value="Unassembled WGS sequence"/>
</dbReference>
<keyword evidence="1" id="KW-0472">Membrane</keyword>
<accession>A0A813V223</accession>
<keyword evidence="1" id="KW-1133">Transmembrane helix</keyword>